<dbReference type="EMBL" id="VSSQ01004200">
    <property type="protein sequence ID" value="MPM24165.1"/>
    <property type="molecule type" value="Genomic_DNA"/>
</dbReference>
<name>A0A644Y6I0_9ZZZZ</name>
<dbReference type="HAMAP" id="MF_01539">
    <property type="entry name" value="TmcAL"/>
    <property type="match status" value="1"/>
</dbReference>
<protein>
    <recommendedName>
        <fullName evidence="2">tRNA(Met) cytidine acetate ligase</fullName>
    </recommendedName>
</protein>
<dbReference type="AlphaFoldDB" id="A0A644Y6I0"/>
<dbReference type="NCBIfam" id="NF010191">
    <property type="entry name" value="PRK13670.1"/>
    <property type="match status" value="1"/>
</dbReference>
<sequence>MKITGIVAEYNPFHMGHEYQLNKARELSGCDAVAVVMSGNFVQRGEPAIIDKFRRAEAAVHAGADIVIELPMPFSCQNAEMFAFAAVNELKKLHVTSLSFGCENEDPKMLLKIAKTQLSDTYVKILKEEIKKGISFPAAMTNALKLILGEESRDTVLSPNNVLAVEYMKSVMKQDLKWDFYPVRRMGKNHNDEDISGLFDSATAIRKAILSRSSQNISATEKSIELIEDFYEKFNGFNSLDNYVDILYYKIIDLGADGLSEIFEVSEGLNNKIYDNVYKHSTMDDFIMSLKSKRYTYSKLRRAMLNIILDIKHNDIKYFMLPNNHEYVKVLAFNNVGRNVIKHARTFNTTAINRFSDYKKNRLVAEDIPLFRLTNKSTNLYYLPFRNRETNVEYKENAVYINDK</sequence>
<reference evidence="1" key="1">
    <citation type="submission" date="2019-08" db="EMBL/GenBank/DDBJ databases">
        <authorList>
            <person name="Kucharzyk K."/>
            <person name="Murdoch R.W."/>
            <person name="Higgins S."/>
            <person name="Loffler F."/>
        </authorList>
    </citation>
    <scope>NUCLEOTIDE SEQUENCE</scope>
</reference>
<dbReference type="Pfam" id="PF05636">
    <property type="entry name" value="HIGH_NTase1"/>
    <property type="match status" value="1"/>
</dbReference>
<dbReference type="SUPFAM" id="SSF52374">
    <property type="entry name" value="Nucleotidylyl transferase"/>
    <property type="match status" value="1"/>
</dbReference>
<dbReference type="Gene3D" id="3.40.50.620">
    <property type="entry name" value="HUPs"/>
    <property type="match status" value="1"/>
</dbReference>
<proteinExistence type="inferred from homology"/>
<dbReference type="PANTHER" id="PTHR37825">
    <property type="entry name" value="TRNA(MET) CYTIDINE ACETATE LIGASE"/>
    <property type="match status" value="1"/>
</dbReference>
<gene>
    <name evidence="1" type="ORF">SDC9_70646</name>
</gene>
<dbReference type="PANTHER" id="PTHR37825:SF1">
    <property type="entry name" value="TRNA(MET) CYTIDINE ACETATE LIGASE"/>
    <property type="match status" value="1"/>
</dbReference>
<organism evidence="1">
    <name type="scientific">bioreactor metagenome</name>
    <dbReference type="NCBI Taxonomy" id="1076179"/>
    <lineage>
        <taxon>unclassified sequences</taxon>
        <taxon>metagenomes</taxon>
        <taxon>ecological metagenomes</taxon>
    </lineage>
</organism>
<dbReference type="InterPro" id="IPR014729">
    <property type="entry name" value="Rossmann-like_a/b/a_fold"/>
</dbReference>
<dbReference type="InterPro" id="IPR008513">
    <property type="entry name" value="tRNA(Met)_cyd_acetate_ligase"/>
</dbReference>
<evidence type="ECO:0000313" key="1">
    <source>
        <dbReference type="EMBL" id="MPM24165.1"/>
    </source>
</evidence>
<evidence type="ECO:0008006" key="2">
    <source>
        <dbReference type="Google" id="ProtNLM"/>
    </source>
</evidence>
<comment type="caution">
    <text evidence="1">The sequence shown here is derived from an EMBL/GenBank/DDBJ whole genome shotgun (WGS) entry which is preliminary data.</text>
</comment>
<accession>A0A644Y6I0</accession>